<reference evidence="1 2" key="1">
    <citation type="submission" date="2018-06" db="EMBL/GenBank/DDBJ databases">
        <authorList>
            <consortium name="Pathogen Informatics"/>
            <person name="Doyle S."/>
        </authorList>
    </citation>
    <scope>NUCLEOTIDE SEQUENCE [LARGE SCALE GENOMIC DNA]</scope>
    <source>
        <strain evidence="1 2">NCTC9045</strain>
    </source>
</reference>
<name>A0A376WX72_ECOLX</name>
<organism evidence="1 2">
    <name type="scientific">Escherichia coli</name>
    <dbReference type="NCBI Taxonomy" id="562"/>
    <lineage>
        <taxon>Bacteria</taxon>
        <taxon>Pseudomonadati</taxon>
        <taxon>Pseudomonadota</taxon>
        <taxon>Gammaproteobacteria</taxon>
        <taxon>Enterobacterales</taxon>
        <taxon>Enterobacteriaceae</taxon>
        <taxon>Escherichia</taxon>
    </lineage>
</organism>
<sequence>MLLNRVRCEAMEKIRVYFDRNLCRFLPPKESIFLDL</sequence>
<dbReference type="Proteomes" id="UP000254503">
    <property type="component" value="Unassembled WGS sequence"/>
</dbReference>
<evidence type="ECO:0000313" key="2">
    <source>
        <dbReference type="Proteomes" id="UP000254503"/>
    </source>
</evidence>
<dbReference type="EMBL" id="UGDD01000002">
    <property type="protein sequence ID" value="STJ54005.1"/>
    <property type="molecule type" value="Genomic_DNA"/>
</dbReference>
<evidence type="ECO:0000313" key="1">
    <source>
        <dbReference type="EMBL" id="STJ54005.1"/>
    </source>
</evidence>
<protein>
    <submittedName>
        <fullName evidence="1">Uncharacterized protein</fullName>
    </submittedName>
</protein>
<proteinExistence type="predicted"/>
<accession>A0A376WX72</accession>
<gene>
    <name evidence="1" type="ORF">NCTC9045_01875</name>
</gene>
<dbReference type="AlphaFoldDB" id="A0A376WX72"/>